<reference evidence="1" key="1">
    <citation type="submission" date="2018-02" db="EMBL/GenBank/DDBJ databases">
        <title>Rhizophora mucronata_Transcriptome.</title>
        <authorList>
            <person name="Meera S.P."/>
            <person name="Sreeshan A."/>
            <person name="Augustine A."/>
        </authorList>
    </citation>
    <scope>NUCLEOTIDE SEQUENCE</scope>
    <source>
        <tissue evidence="1">Leaf</tissue>
    </source>
</reference>
<dbReference type="EMBL" id="GGEC01085668">
    <property type="protein sequence ID" value="MBX66152.1"/>
    <property type="molecule type" value="Transcribed_RNA"/>
</dbReference>
<name>A0A2P2QGK0_RHIMU</name>
<accession>A0A2P2QGK0</accession>
<sequence>MCTNQNAYYLCVKVRRGYRKFHSISTH</sequence>
<protein>
    <submittedName>
        <fullName evidence="1">Uncharacterized protein</fullName>
    </submittedName>
</protein>
<proteinExistence type="predicted"/>
<evidence type="ECO:0000313" key="1">
    <source>
        <dbReference type="EMBL" id="MBX66152.1"/>
    </source>
</evidence>
<organism evidence="1">
    <name type="scientific">Rhizophora mucronata</name>
    <name type="common">Asiatic mangrove</name>
    <dbReference type="NCBI Taxonomy" id="61149"/>
    <lineage>
        <taxon>Eukaryota</taxon>
        <taxon>Viridiplantae</taxon>
        <taxon>Streptophyta</taxon>
        <taxon>Embryophyta</taxon>
        <taxon>Tracheophyta</taxon>
        <taxon>Spermatophyta</taxon>
        <taxon>Magnoliopsida</taxon>
        <taxon>eudicotyledons</taxon>
        <taxon>Gunneridae</taxon>
        <taxon>Pentapetalae</taxon>
        <taxon>rosids</taxon>
        <taxon>fabids</taxon>
        <taxon>Malpighiales</taxon>
        <taxon>Rhizophoraceae</taxon>
        <taxon>Rhizophora</taxon>
    </lineage>
</organism>
<dbReference type="AlphaFoldDB" id="A0A2P2QGK0"/>